<feature type="domain" description="Phosphodiester glycosidase" evidence="3">
    <location>
        <begin position="241"/>
        <end position="412"/>
    </location>
</feature>
<dbReference type="AlphaFoldDB" id="A0A1H0CY79"/>
<gene>
    <name evidence="4" type="ORF">SAMN04489726_7471</name>
</gene>
<feature type="region of interest" description="Disordered" evidence="1">
    <location>
        <begin position="391"/>
        <end position="412"/>
    </location>
</feature>
<dbReference type="InterPro" id="IPR004843">
    <property type="entry name" value="Calcineurin-like_PHP"/>
</dbReference>
<feature type="domain" description="Calcineurin-like phosphoesterase" evidence="2">
    <location>
        <begin position="782"/>
        <end position="943"/>
    </location>
</feature>
<evidence type="ECO:0000313" key="5">
    <source>
        <dbReference type="Proteomes" id="UP000183376"/>
    </source>
</evidence>
<dbReference type="eggNOG" id="COG1409">
    <property type="taxonomic scope" value="Bacteria"/>
</dbReference>
<dbReference type="Proteomes" id="UP000183376">
    <property type="component" value="Chromosome I"/>
</dbReference>
<evidence type="ECO:0000256" key="1">
    <source>
        <dbReference type="SAM" id="MobiDB-lite"/>
    </source>
</evidence>
<dbReference type="PANTHER" id="PTHR40446:SF2">
    <property type="entry name" value="N-ACETYLGLUCOSAMINE-1-PHOSPHODIESTER ALPHA-N-ACETYLGLUCOSAMINIDASE"/>
    <property type="match status" value="1"/>
</dbReference>
<sequence>MRTRGTAVVTAVLAVLGLTLGGTGVGVAAPPAALGPEPIEGRPGSSSVDGPVQLLPQSPAARTVAAEQDLVVSRADRPIAPGLALSEFRSLRPTGWIQGDVLTADLSQPSLKTQYLSPGPVAARTVLTDQAARSGAIAGVNGDFFDINETGAPRGAGIDDGALRHAPASGWNHAVGINGNGVGRMLEVFLQASVTLPNGSSITATNFNSPDVADNGVGIYTSLWGTQPRSWSAVGANQIREVEIRDGVVSALRPTTGSGPIAGNTVVLLGIDAGAQALEALRVGDKVDVRYRPRHQGDPLKVAISGNLPLLRDGVVLPQTDNAIHPRTAVGFSADGRKMWLVTIDGRQTASRGMTYRELGEYMKSLGADDALNLDGGGSSTLVARLPGQSAVSVHNSPSDGGQRIVPNGLGLTSSSGSGRLTGFRVEPGTVGDQSNRVLAGLSRTVGAWGHDETGAPVNASPRWKVSPSSAGKLEAASGLSVFRAGKAGTAKLTASSIRASGELGMTVLGEPVRVDTDTERVALSGLGANGRFRVLGQDSEGFTTWVEPRDVQLNYDQRVVHVTPDGDGFAVSAVAPTGGTVITVKVGGLVTHFGVTIGTKAANVSTMDSVDPWNASVFPAVVGASLSTVEGRTGNALALDYRLTGATVTRAAYVNARTPIALPAGTQRVGAWVNGDGQGTWLRLSLLDSTGTATVLDLSKKIDWTGWRYLDTEVPAALTGELRVQRLYVVETDGSRQYEGRLLLDDLTASVAPQISVPADATRKDRVVVTDGDLPGKPGALRVAVVSDAQFTADNPEGPLVAQARRTFREALAVKPDVVLINGDLVDRGTAADFVLARKVIDEELVGKGVPWYYLPGNHETYGPGTTEEFRKAFGDTFRVVDQGGVRMVLLDSSLGTLRAGGFDQIKLLRQALDSAATDPSVRGVLVSMHHPVDDPLPGGSSELTDPLEGPLLSKWLADFRARSGKAAVSIAAHAGLFHAGRTDGIPFLINGNSGKAPAAAPGDGGFTGWTLVRIDPADQRDPVRSEIRAHVDRLELTAPARLTAGATAPASATVLQGQRRIAVGYPVSADWFGSANLHIGPAHGATSAHSAAFDPATGTLTALRPGKVDLGVAVNGARTTAQIEIS</sequence>
<dbReference type="RefSeq" id="WP_156050718.1">
    <property type="nucleotide sequence ID" value="NZ_JOEF01000004.1"/>
</dbReference>
<feature type="compositionally biased region" description="Polar residues" evidence="1">
    <location>
        <begin position="391"/>
        <end position="400"/>
    </location>
</feature>
<dbReference type="STRING" id="211114.SAMN04489726_7471"/>
<dbReference type="InterPro" id="IPR018711">
    <property type="entry name" value="NAGPA"/>
</dbReference>
<dbReference type="GO" id="GO:0016787">
    <property type="term" value="F:hydrolase activity"/>
    <property type="evidence" value="ECO:0007669"/>
    <property type="project" value="InterPro"/>
</dbReference>
<dbReference type="Pfam" id="PF09992">
    <property type="entry name" value="NAGPA"/>
    <property type="match status" value="1"/>
</dbReference>
<proteinExistence type="predicted"/>
<evidence type="ECO:0000259" key="3">
    <source>
        <dbReference type="Pfam" id="PF09992"/>
    </source>
</evidence>
<dbReference type="Gene3D" id="3.60.21.10">
    <property type="match status" value="1"/>
</dbReference>
<dbReference type="OrthoDB" id="9809781at2"/>
<dbReference type="EMBL" id="LT629701">
    <property type="protein sequence ID" value="SDN62591.1"/>
    <property type="molecule type" value="Genomic_DNA"/>
</dbReference>
<evidence type="ECO:0000313" key="4">
    <source>
        <dbReference type="EMBL" id="SDN62591.1"/>
    </source>
</evidence>
<organism evidence="4 5">
    <name type="scientific">Allokutzneria albata</name>
    <name type="common">Kibdelosporangium albatum</name>
    <dbReference type="NCBI Taxonomy" id="211114"/>
    <lineage>
        <taxon>Bacteria</taxon>
        <taxon>Bacillati</taxon>
        <taxon>Actinomycetota</taxon>
        <taxon>Actinomycetes</taxon>
        <taxon>Pseudonocardiales</taxon>
        <taxon>Pseudonocardiaceae</taxon>
        <taxon>Allokutzneria</taxon>
    </lineage>
</organism>
<reference evidence="4 5" key="1">
    <citation type="submission" date="2016-10" db="EMBL/GenBank/DDBJ databases">
        <authorList>
            <person name="de Groot N.N."/>
        </authorList>
    </citation>
    <scope>NUCLEOTIDE SEQUENCE [LARGE SCALE GENOMIC DNA]</scope>
    <source>
        <strain evidence="4 5">DSM 44149</strain>
    </source>
</reference>
<accession>A0A1H0CY79</accession>
<protein>
    <submittedName>
        <fullName evidence="4">3',5'-cyclic AMP phosphodiesterase CpdA</fullName>
    </submittedName>
</protein>
<dbReference type="eggNOG" id="COG4632">
    <property type="taxonomic scope" value="Bacteria"/>
</dbReference>
<dbReference type="SUPFAM" id="SSF56300">
    <property type="entry name" value="Metallo-dependent phosphatases"/>
    <property type="match status" value="1"/>
</dbReference>
<dbReference type="Pfam" id="PF00149">
    <property type="entry name" value="Metallophos"/>
    <property type="match status" value="1"/>
</dbReference>
<dbReference type="InterPro" id="IPR029052">
    <property type="entry name" value="Metallo-depent_PP-like"/>
</dbReference>
<keyword evidence="5" id="KW-1185">Reference proteome</keyword>
<dbReference type="PANTHER" id="PTHR40446">
    <property type="entry name" value="N-ACETYLGLUCOSAMINE-1-PHOSPHODIESTER ALPHA-N-ACETYLGLUCOSAMINIDASE"/>
    <property type="match status" value="1"/>
</dbReference>
<name>A0A1H0CY79_ALLAB</name>
<evidence type="ECO:0000259" key="2">
    <source>
        <dbReference type="Pfam" id="PF00149"/>
    </source>
</evidence>